<organism evidence="2 3">
    <name type="scientific">Candidatus Ruthenibacterium avium</name>
    <dbReference type="NCBI Taxonomy" id="2838751"/>
    <lineage>
        <taxon>Bacteria</taxon>
        <taxon>Bacillati</taxon>
        <taxon>Bacillota</taxon>
        <taxon>Clostridia</taxon>
        <taxon>Eubacteriales</taxon>
        <taxon>Oscillospiraceae</taxon>
        <taxon>Ruthenibacterium</taxon>
    </lineage>
</organism>
<feature type="transmembrane region" description="Helical" evidence="1">
    <location>
        <begin position="37"/>
        <end position="59"/>
    </location>
</feature>
<dbReference type="AlphaFoldDB" id="A0A9D2M120"/>
<evidence type="ECO:0000256" key="1">
    <source>
        <dbReference type="SAM" id="Phobius"/>
    </source>
</evidence>
<reference evidence="2" key="2">
    <citation type="submission" date="2021-04" db="EMBL/GenBank/DDBJ databases">
        <authorList>
            <person name="Gilroy R."/>
        </authorList>
    </citation>
    <scope>NUCLEOTIDE SEQUENCE</scope>
    <source>
        <strain evidence="2">ChiBcec8-14828</strain>
    </source>
</reference>
<evidence type="ECO:0000313" key="3">
    <source>
        <dbReference type="Proteomes" id="UP000824209"/>
    </source>
</evidence>
<proteinExistence type="predicted"/>
<keyword evidence="1" id="KW-1133">Transmembrane helix</keyword>
<reference evidence="2" key="1">
    <citation type="journal article" date="2021" name="PeerJ">
        <title>Extensive microbial diversity within the chicken gut microbiome revealed by metagenomics and culture.</title>
        <authorList>
            <person name="Gilroy R."/>
            <person name="Ravi A."/>
            <person name="Getino M."/>
            <person name="Pursley I."/>
            <person name="Horton D.L."/>
            <person name="Alikhan N.F."/>
            <person name="Baker D."/>
            <person name="Gharbi K."/>
            <person name="Hall N."/>
            <person name="Watson M."/>
            <person name="Adriaenssens E.M."/>
            <person name="Foster-Nyarko E."/>
            <person name="Jarju S."/>
            <person name="Secka A."/>
            <person name="Antonio M."/>
            <person name="Oren A."/>
            <person name="Chaudhuri R.R."/>
            <person name="La Ragione R."/>
            <person name="Hildebrand F."/>
            <person name="Pallen M.J."/>
        </authorList>
    </citation>
    <scope>NUCLEOTIDE SEQUENCE</scope>
    <source>
        <strain evidence="2">ChiBcec8-14828</strain>
    </source>
</reference>
<sequence length="132" mass="14635">MLKRSCFLFQITLNFILFIVQFLSYFGLTALENPISFYHVLSAAMPLASFVIAAAGGFLTYRLYQYQKKMLAGVVLVQCAGAVASLLLYREYLVQLSVLSPAKWMLTPYLTVLAAALMVAFVLHKIKGKAAV</sequence>
<dbReference type="Proteomes" id="UP000824209">
    <property type="component" value="Unassembled WGS sequence"/>
</dbReference>
<comment type="caution">
    <text evidence="2">The sequence shown here is derived from an EMBL/GenBank/DDBJ whole genome shotgun (WGS) entry which is preliminary data.</text>
</comment>
<accession>A0A9D2M120</accession>
<feature type="transmembrane region" description="Helical" evidence="1">
    <location>
        <begin position="109"/>
        <end position="126"/>
    </location>
</feature>
<protein>
    <submittedName>
        <fullName evidence="2">Uncharacterized protein</fullName>
    </submittedName>
</protein>
<dbReference type="EMBL" id="DWYA01000037">
    <property type="protein sequence ID" value="HJB39525.1"/>
    <property type="molecule type" value="Genomic_DNA"/>
</dbReference>
<feature type="transmembrane region" description="Helical" evidence="1">
    <location>
        <begin position="7"/>
        <end position="31"/>
    </location>
</feature>
<feature type="transmembrane region" description="Helical" evidence="1">
    <location>
        <begin position="71"/>
        <end position="89"/>
    </location>
</feature>
<gene>
    <name evidence="2" type="ORF">H9943_03925</name>
</gene>
<name>A0A9D2M120_9FIRM</name>
<keyword evidence="1" id="KW-0472">Membrane</keyword>
<evidence type="ECO:0000313" key="2">
    <source>
        <dbReference type="EMBL" id="HJB39525.1"/>
    </source>
</evidence>
<keyword evidence="1" id="KW-0812">Transmembrane</keyword>